<reference evidence="2" key="3">
    <citation type="journal article" date="2017" name="Nature">
        <title>Genome sequence of the progenitor of the wheat D genome Aegilops tauschii.</title>
        <authorList>
            <person name="Luo M.C."/>
            <person name="Gu Y.Q."/>
            <person name="Puiu D."/>
            <person name="Wang H."/>
            <person name="Twardziok S.O."/>
            <person name="Deal K.R."/>
            <person name="Huo N."/>
            <person name="Zhu T."/>
            <person name="Wang L."/>
            <person name="Wang Y."/>
            <person name="McGuire P.E."/>
            <person name="Liu S."/>
            <person name="Long H."/>
            <person name="Ramasamy R.K."/>
            <person name="Rodriguez J.C."/>
            <person name="Van S.L."/>
            <person name="Yuan L."/>
            <person name="Wang Z."/>
            <person name="Xia Z."/>
            <person name="Xiao L."/>
            <person name="Anderson O.D."/>
            <person name="Ouyang S."/>
            <person name="Liang Y."/>
            <person name="Zimin A.V."/>
            <person name="Pertea G."/>
            <person name="Qi P."/>
            <person name="Bennetzen J.L."/>
            <person name="Dai X."/>
            <person name="Dawson M.W."/>
            <person name="Muller H.G."/>
            <person name="Kugler K."/>
            <person name="Rivarola-Duarte L."/>
            <person name="Spannagl M."/>
            <person name="Mayer K.F.X."/>
            <person name="Lu F.H."/>
            <person name="Bevan M.W."/>
            <person name="Leroy P."/>
            <person name="Li P."/>
            <person name="You F.M."/>
            <person name="Sun Q."/>
            <person name="Liu Z."/>
            <person name="Lyons E."/>
            <person name="Wicker T."/>
            <person name="Salzberg S.L."/>
            <person name="Devos K.M."/>
            <person name="Dvorak J."/>
        </authorList>
    </citation>
    <scope>NUCLEOTIDE SEQUENCE [LARGE SCALE GENOMIC DNA]</scope>
    <source>
        <strain evidence="2">cv. AL8/78</strain>
    </source>
</reference>
<dbReference type="Proteomes" id="UP000015105">
    <property type="component" value="Chromosome 4D"/>
</dbReference>
<organism evidence="2 3">
    <name type="scientific">Aegilops tauschii subsp. strangulata</name>
    <name type="common">Goatgrass</name>
    <dbReference type="NCBI Taxonomy" id="200361"/>
    <lineage>
        <taxon>Eukaryota</taxon>
        <taxon>Viridiplantae</taxon>
        <taxon>Streptophyta</taxon>
        <taxon>Embryophyta</taxon>
        <taxon>Tracheophyta</taxon>
        <taxon>Spermatophyta</taxon>
        <taxon>Magnoliopsida</taxon>
        <taxon>Liliopsida</taxon>
        <taxon>Poales</taxon>
        <taxon>Poaceae</taxon>
        <taxon>BOP clade</taxon>
        <taxon>Pooideae</taxon>
        <taxon>Triticodae</taxon>
        <taxon>Triticeae</taxon>
        <taxon>Triticinae</taxon>
        <taxon>Aegilops</taxon>
    </lineage>
</organism>
<proteinExistence type="predicted"/>
<reference evidence="3" key="2">
    <citation type="journal article" date="2017" name="Nat. Plants">
        <title>The Aegilops tauschii genome reveals multiple impacts of transposons.</title>
        <authorList>
            <person name="Zhao G."/>
            <person name="Zou C."/>
            <person name="Li K."/>
            <person name="Wang K."/>
            <person name="Li T."/>
            <person name="Gao L."/>
            <person name="Zhang X."/>
            <person name="Wang H."/>
            <person name="Yang Z."/>
            <person name="Liu X."/>
            <person name="Jiang W."/>
            <person name="Mao L."/>
            <person name="Kong X."/>
            <person name="Jiao Y."/>
            <person name="Jia J."/>
        </authorList>
    </citation>
    <scope>NUCLEOTIDE SEQUENCE [LARGE SCALE GENOMIC DNA]</scope>
    <source>
        <strain evidence="3">cv. AL8/78</strain>
    </source>
</reference>
<reference evidence="3" key="1">
    <citation type="journal article" date="2014" name="Science">
        <title>Ancient hybridizations among the ancestral genomes of bread wheat.</title>
        <authorList>
            <consortium name="International Wheat Genome Sequencing Consortium,"/>
            <person name="Marcussen T."/>
            <person name="Sandve S.R."/>
            <person name="Heier L."/>
            <person name="Spannagl M."/>
            <person name="Pfeifer M."/>
            <person name="Jakobsen K.S."/>
            <person name="Wulff B.B."/>
            <person name="Steuernagel B."/>
            <person name="Mayer K.F."/>
            <person name="Olsen O.A."/>
        </authorList>
    </citation>
    <scope>NUCLEOTIDE SEQUENCE [LARGE SCALE GENOMIC DNA]</scope>
    <source>
        <strain evidence="3">cv. AL8/78</strain>
    </source>
</reference>
<dbReference type="EnsemblPlants" id="AET4Gv20557900.1">
    <property type="protein sequence ID" value="AET4Gv20557900.1"/>
    <property type="gene ID" value="AET4Gv20557900"/>
</dbReference>
<dbReference type="AlphaFoldDB" id="A0A453IGZ3"/>
<dbReference type="Gramene" id="AET4Gv20557900.1">
    <property type="protein sequence ID" value="AET4Gv20557900.1"/>
    <property type="gene ID" value="AET4Gv20557900"/>
</dbReference>
<reference evidence="2" key="4">
    <citation type="submission" date="2019-03" db="UniProtKB">
        <authorList>
            <consortium name="EnsemblPlants"/>
        </authorList>
    </citation>
    <scope>IDENTIFICATION</scope>
</reference>
<sequence>MYSRSASAMPVRLRTSMAEPKAPTPGNTRRSAARMSSGLRTSRMLKPRWRIALRTLRTLPAP</sequence>
<evidence type="ECO:0000313" key="3">
    <source>
        <dbReference type="Proteomes" id="UP000015105"/>
    </source>
</evidence>
<accession>A0A453IGZ3</accession>
<reference evidence="2" key="5">
    <citation type="journal article" date="2021" name="G3 (Bethesda)">
        <title>Aegilops tauschii genome assembly Aet v5.0 features greater sequence contiguity and improved annotation.</title>
        <authorList>
            <person name="Wang L."/>
            <person name="Zhu T."/>
            <person name="Rodriguez J.C."/>
            <person name="Deal K.R."/>
            <person name="Dubcovsky J."/>
            <person name="McGuire P.E."/>
            <person name="Lux T."/>
            <person name="Spannagl M."/>
            <person name="Mayer K.F.X."/>
            <person name="Baldrich P."/>
            <person name="Meyers B.C."/>
            <person name="Huo N."/>
            <person name="Gu Y.Q."/>
            <person name="Zhou H."/>
            <person name="Devos K.M."/>
            <person name="Bennetzen J.L."/>
            <person name="Unver T."/>
            <person name="Budak H."/>
            <person name="Gulick P.J."/>
            <person name="Galiba G."/>
            <person name="Kalapos B."/>
            <person name="Nelson D.R."/>
            <person name="Li P."/>
            <person name="You F.M."/>
            <person name="Luo M.C."/>
            <person name="Dvorak J."/>
        </authorList>
    </citation>
    <scope>NUCLEOTIDE SEQUENCE [LARGE SCALE GENOMIC DNA]</scope>
    <source>
        <strain evidence="2">cv. AL8/78</strain>
    </source>
</reference>
<evidence type="ECO:0000256" key="1">
    <source>
        <dbReference type="SAM" id="MobiDB-lite"/>
    </source>
</evidence>
<name>A0A453IGZ3_AEGTS</name>
<evidence type="ECO:0000313" key="2">
    <source>
        <dbReference type="EnsemblPlants" id="AET4Gv20557900.1"/>
    </source>
</evidence>
<feature type="region of interest" description="Disordered" evidence="1">
    <location>
        <begin position="1"/>
        <end position="43"/>
    </location>
</feature>
<protein>
    <submittedName>
        <fullName evidence="2">Uncharacterized protein</fullName>
    </submittedName>
</protein>
<keyword evidence="3" id="KW-1185">Reference proteome</keyword>